<comment type="caution">
    <text evidence="2">The sequence shown here is derived from an EMBL/GenBank/DDBJ whole genome shotgun (WGS) entry which is preliminary data.</text>
</comment>
<accession>A0A4C1UNF9</accession>
<dbReference type="Proteomes" id="UP000299102">
    <property type="component" value="Unassembled WGS sequence"/>
</dbReference>
<gene>
    <name evidence="2" type="ORF">EVAR_18719_1</name>
</gene>
<organism evidence="2 3">
    <name type="scientific">Eumeta variegata</name>
    <name type="common">Bagworm moth</name>
    <name type="synonym">Eumeta japonica</name>
    <dbReference type="NCBI Taxonomy" id="151549"/>
    <lineage>
        <taxon>Eukaryota</taxon>
        <taxon>Metazoa</taxon>
        <taxon>Ecdysozoa</taxon>
        <taxon>Arthropoda</taxon>
        <taxon>Hexapoda</taxon>
        <taxon>Insecta</taxon>
        <taxon>Pterygota</taxon>
        <taxon>Neoptera</taxon>
        <taxon>Endopterygota</taxon>
        <taxon>Lepidoptera</taxon>
        <taxon>Glossata</taxon>
        <taxon>Ditrysia</taxon>
        <taxon>Tineoidea</taxon>
        <taxon>Psychidae</taxon>
        <taxon>Oiketicinae</taxon>
        <taxon>Eumeta</taxon>
    </lineage>
</organism>
<name>A0A4C1UNF9_EUMVA</name>
<dbReference type="AlphaFoldDB" id="A0A4C1UNF9"/>
<sequence>MAQMQHDLGSIFRDLKRVSQTLGLIRNKDKMKIMMNAHAVPMPIAGCRISCTKISRWNGSMQKSENAYERKWKVSRTTFGIQRGIDAADGGSSLIHTTSNSCQRGPQVTFVANRCCLQNQYIGAIEKSFSGIRPRPTDYRPTNATRPRSRRPGSCRTNDRFVTKLAFSGGGKFYSLIADESLRHNPSEGGRVMS</sequence>
<reference evidence="2 3" key="1">
    <citation type="journal article" date="2019" name="Commun. Biol.">
        <title>The bagworm genome reveals a unique fibroin gene that provides high tensile strength.</title>
        <authorList>
            <person name="Kono N."/>
            <person name="Nakamura H."/>
            <person name="Ohtoshi R."/>
            <person name="Tomita M."/>
            <person name="Numata K."/>
            <person name="Arakawa K."/>
        </authorList>
    </citation>
    <scope>NUCLEOTIDE SEQUENCE [LARGE SCALE GENOMIC DNA]</scope>
</reference>
<evidence type="ECO:0000256" key="1">
    <source>
        <dbReference type="SAM" id="MobiDB-lite"/>
    </source>
</evidence>
<feature type="region of interest" description="Disordered" evidence="1">
    <location>
        <begin position="132"/>
        <end position="156"/>
    </location>
</feature>
<dbReference type="EMBL" id="BGZK01000195">
    <property type="protein sequence ID" value="GBP27526.1"/>
    <property type="molecule type" value="Genomic_DNA"/>
</dbReference>
<proteinExistence type="predicted"/>
<protein>
    <submittedName>
        <fullName evidence="2">Uncharacterized protein</fullName>
    </submittedName>
</protein>
<evidence type="ECO:0000313" key="3">
    <source>
        <dbReference type="Proteomes" id="UP000299102"/>
    </source>
</evidence>
<evidence type="ECO:0000313" key="2">
    <source>
        <dbReference type="EMBL" id="GBP27526.1"/>
    </source>
</evidence>
<keyword evidence="3" id="KW-1185">Reference proteome</keyword>